<proteinExistence type="predicted"/>
<evidence type="ECO:0000313" key="1">
    <source>
        <dbReference type="EMBL" id="MEJ1155642.1"/>
    </source>
</evidence>
<keyword evidence="2" id="KW-1185">Reference proteome</keyword>
<comment type="caution">
    <text evidence="1">The sequence shown here is derived from an EMBL/GenBank/DDBJ whole genome shotgun (WGS) entry which is preliminary data.</text>
</comment>
<dbReference type="Pfam" id="PF09438">
    <property type="entry name" value="DUF2017"/>
    <property type="match status" value="1"/>
</dbReference>
<dbReference type="RefSeq" id="WP_337338067.1">
    <property type="nucleotide sequence ID" value="NZ_JBBDGL010000002.1"/>
</dbReference>
<gene>
    <name evidence="1" type="ORF">WDU96_08555</name>
</gene>
<accession>A0ABU8LTR5</accession>
<organism evidence="1 2">
    <name type="scientific">Microbacterium marmarense</name>
    <dbReference type="NCBI Taxonomy" id="3122051"/>
    <lineage>
        <taxon>Bacteria</taxon>
        <taxon>Bacillati</taxon>
        <taxon>Actinomycetota</taxon>
        <taxon>Actinomycetes</taxon>
        <taxon>Micrococcales</taxon>
        <taxon>Microbacteriaceae</taxon>
        <taxon>Microbacterium</taxon>
    </lineage>
</organism>
<evidence type="ECO:0000313" key="2">
    <source>
        <dbReference type="Proteomes" id="UP001368654"/>
    </source>
</evidence>
<dbReference type="InterPro" id="IPR018561">
    <property type="entry name" value="AosR"/>
</dbReference>
<sequence>MTKKIVLEFARIEAAHIAALTAQFADLLSEHPESPRDPAIARLVPDAYREDPEAAREFRGLTEADLLDRRRDEAAIVLASLESLVGTNTLATRDDDPALRETVAVTLSATEADAWLRTLAAVRLVLATRLGVAISDEERDETDARFGIYDWVGYRLHVLVDAIDGLSDPEPE</sequence>
<reference evidence="1 2" key="1">
    <citation type="submission" date="2024-02" db="EMBL/GenBank/DDBJ databases">
        <authorList>
            <person name="Saticioglu I.B."/>
        </authorList>
    </citation>
    <scope>NUCLEOTIDE SEQUENCE [LARGE SCALE GENOMIC DNA]</scope>
    <source>
        <strain evidence="1 2">Mu-86</strain>
    </source>
</reference>
<name>A0ABU8LTR5_9MICO</name>
<dbReference type="Proteomes" id="UP001368654">
    <property type="component" value="Unassembled WGS sequence"/>
</dbReference>
<protein>
    <submittedName>
        <fullName evidence="1">DUF2017 family protein</fullName>
    </submittedName>
</protein>
<dbReference type="EMBL" id="JBBDGL010000002">
    <property type="protein sequence ID" value="MEJ1155642.1"/>
    <property type="molecule type" value="Genomic_DNA"/>
</dbReference>